<dbReference type="InterPro" id="IPR014027">
    <property type="entry name" value="UDP-Glc/GDP-Man_DH_C"/>
</dbReference>
<keyword evidence="6" id="KW-1185">Reference proteome</keyword>
<protein>
    <submittedName>
        <fullName evidence="5">UDP-N-acetyl-D-glucosamine 6-dehydrogenase</fullName>
        <ecNumber evidence="5">1.1.1.136</ecNumber>
    </submittedName>
</protein>
<dbReference type="InterPro" id="IPR001732">
    <property type="entry name" value="UDP-Glc/GDP-Man_DH_N"/>
</dbReference>
<dbReference type="GO" id="GO:0051287">
    <property type="term" value="F:NAD binding"/>
    <property type="evidence" value="ECO:0007669"/>
    <property type="project" value="InterPro"/>
</dbReference>
<accession>A0A5C5X8L1</accession>
<dbReference type="SUPFAM" id="SSF48179">
    <property type="entry name" value="6-phosphogluconate dehydrogenase C-terminal domain-like"/>
    <property type="match status" value="1"/>
</dbReference>
<dbReference type="Pfam" id="PF00984">
    <property type="entry name" value="UDPG_MGDP_dh"/>
    <property type="match status" value="1"/>
</dbReference>
<evidence type="ECO:0000313" key="5">
    <source>
        <dbReference type="EMBL" id="TWT58212.1"/>
    </source>
</evidence>
<dbReference type="PIRSF" id="PIRSF500136">
    <property type="entry name" value="UDP_ManNAc_DH"/>
    <property type="match status" value="1"/>
</dbReference>
<keyword evidence="1 5" id="KW-0560">Oxidoreductase</keyword>
<proteinExistence type="inferred from homology"/>
<dbReference type="SUPFAM" id="SSF51735">
    <property type="entry name" value="NAD(P)-binding Rossmann-fold domains"/>
    <property type="match status" value="1"/>
</dbReference>
<dbReference type="InterPro" id="IPR036291">
    <property type="entry name" value="NAD(P)-bd_dom_sf"/>
</dbReference>
<evidence type="ECO:0000313" key="6">
    <source>
        <dbReference type="Proteomes" id="UP000317243"/>
    </source>
</evidence>
<dbReference type="GO" id="GO:0016628">
    <property type="term" value="F:oxidoreductase activity, acting on the CH-CH group of donors, NAD or NADP as acceptor"/>
    <property type="evidence" value="ECO:0007669"/>
    <property type="project" value="InterPro"/>
</dbReference>
<dbReference type="Gene3D" id="3.40.50.720">
    <property type="entry name" value="NAD(P)-binding Rossmann-like Domain"/>
    <property type="match status" value="2"/>
</dbReference>
<dbReference type="InterPro" id="IPR028359">
    <property type="entry name" value="UDP_ManNAc/GlcNAc_DH"/>
</dbReference>
<evidence type="ECO:0000259" key="4">
    <source>
        <dbReference type="SMART" id="SM00984"/>
    </source>
</evidence>
<name>A0A5C5X8L1_9PLAN</name>
<dbReference type="Pfam" id="PF03721">
    <property type="entry name" value="UDPG_MGDP_dh_N"/>
    <property type="match status" value="1"/>
</dbReference>
<dbReference type="SUPFAM" id="SSF52413">
    <property type="entry name" value="UDP-glucose/GDP-mannose dehydrogenase C-terminal domain"/>
    <property type="match status" value="1"/>
</dbReference>
<dbReference type="InterPro" id="IPR008927">
    <property type="entry name" value="6-PGluconate_DH-like_C_sf"/>
</dbReference>
<keyword evidence="2" id="KW-0520">NAD</keyword>
<gene>
    <name evidence="5" type="primary">wbpA_1</name>
    <name evidence="5" type="ORF">KOR42_15830</name>
</gene>
<dbReference type="SMART" id="SM00984">
    <property type="entry name" value="UDPG_MGDP_dh_C"/>
    <property type="match status" value="1"/>
</dbReference>
<dbReference type="EC" id="1.1.1.136" evidence="5"/>
<feature type="domain" description="UDP-glucose/GDP-mannose dehydrogenase C-terminal" evidence="4">
    <location>
        <begin position="351"/>
        <end position="450"/>
    </location>
</feature>
<evidence type="ECO:0000256" key="2">
    <source>
        <dbReference type="ARBA" id="ARBA00023027"/>
    </source>
</evidence>
<dbReference type="PIRSF" id="PIRSF000124">
    <property type="entry name" value="UDPglc_GDPman_dh"/>
    <property type="match status" value="1"/>
</dbReference>
<dbReference type="PANTHER" id="PTHR43491:SF1">
    <property type="entry name" value="UDP-N-ACETYL-D-MANNOSAMINE DEHYDROGENASE"/>
    <property type="match status" value="1"/>
</dbReference>
<dbReference type="Proteomes" id="UP000317243">
    <property type="component" value="Unassembled WGS sequence"/>
</dbReference>
<sequence length="461" mass="51214">MSGMLHNDGHMGVTPELLEPDGLAEYLARKIRDKSAVVGILGLGYVGLPLVDRSFSSGYRVLGFDVDRSKIESLLYGKSYIKHVPDERVQEWKSSGRFDATDDMSRIKEADILIICVPTPLTPSRDPDLQFVRTTVRSIASELRPGQMILLETTTYPSTLRELVLPILEVSGCVAGEEFFLAYSPERDDPGNPEPSHSRVPKVVGSIDERSARLAEAFYKETGVDVVKVSSPEVAEACKILENTYRAVNIALVNELKILFDRMGIDIWEVIEAAKTKPFGFQPFYPGPGVGGHTIPIDPFHLSWLGRKFGASTKFVELAGELNVRMPEYVVSRVSDCLNEVEKPIKGSRVCVLGVAYKPNTGDPRESPSFVLIDQLTSKGAHVSYSDPHIPTLPKMRKHQLTQLSSQELTEEFLTAQDCVLIATDHDAFDYNFIVEHAPLVIDTRNATREVESGRDKIRRA</sequence>
<dbReference type="InterPro" id="IPR014026">
    <property type="entry name" value="UDP-Glc/GDP-Man_DH_dimer"/>
</dbReference>
<organism evidence="5 6">
    <name type="scientific">Thalassoglobus neptunius</name>
    <dbReference type="NCBI Taxonomy" id="1938619"/>
    <lineage>
        <taxon>Bacteria</taxon>
        <taxon>Pseudomonadati</taxon>
        <taxon>Planctomycetota</taxon>
        <taxon>Planctomycetia</taxon>
        <taxon>Planctomycetales</taxon>
        <taxon>Planctomycetaceae</taxon>
        <taxon>Thalassoglobus</taxon>
    </lineage>
</organism>
<evidence type="ECO:0000256" key="3">
    <source>
        <dbReference type="PIRNR" id="PIRNR000124"/>
    </source>
</evidence>
<dbReference type="Pfam" id="PF03720">
    <property type="entry name" value="UDPG_MGDP_dh_C"/>
    <property type="match status" value="1"/>
</dbReference>
<dbReference type="AlphaFoldDB" id="A0A5C5X8L1"/>
<comment type="caution">
    <text evidence="5">The sequence shown here is derived from an EMBL/GenBank/DDBJ whole genome shotgun (WGS) entry which is preliminary data.</text>
</comment>
<reference evidence="5 6" key="1">
    <citation type="submission" date="2019-02" db="EMBL/GenBank/DDBJ databases">
        <title>Deep-cultivation of Planctomycetes and their phenomic and genomic characterization uncovers novel biology.</title>
        <authorList>
            <person name="Wiegand S."/>
            <person name="Jogler M."/>
            <person name="Boedeker C."/>
            <person name="Pinto D."/>
            <person name="Vollmers J."/>
            <person name="Rivas-Marin E."/>
            <person name="Kohn T."/>
            <person name="Peeters S.H."/>
            <person name="Heuer A."/>
            <person name="Rast P."/>
            <person name="Oberbeckmann S."/>
            <person name="Bunk B."/>
            <person name="Jeske O."/>
            <person name="Meyerdierks A."/>
            <person name="Storesund J.E."/>
            <person name="Kallscheuer N."/>
            <person name="Luecker S."/>
            <person name="Lage O.M."/>
            <person name="Pohl T."/>
            <person name="Merkel B.J."/>
            <person name="Hornburger P."/>
            <person name="Mueller R.-W."/>
            <person name="Bruemmer F."/>
            <person name="Labrenz M."/>
            <person name="Spormann A.M."/>
            <person name="Op Den Camp H."/>
            <person name="Overmann J."/>
            <person name="Amann R."/>
            <person name="Jetten M.S.M."/>
            <person name="Mascher T."/>
            <person name="Medema M.H."/>
            <person name="Devos D.P."/>
            <person name="Kaster A.-K."/>
            <person name="Ovreas L."/>
            <person name="Rohde M."/>
            <person name="Galperin M.Y."/>
            <person name="Jogler C."/>
        </authorList>
    </citation>
    <scope>NUCLEOTIDE SEQUENCE [LARGE SCALE GENOMIC DNA]</scope>
    <source>
        <strain evidence="5 6">KOR42</strain>
    </source>
</reference>
<dbReference type="PANTHER" id="PTHR43491">
    <property type="entry name" value="UDP-N-ACETYL-D-MANNOSAMINE DEHYDROGENASE"/>
    <property type="match status" value="1"/>
</dbReference>
<dbReference type="GO" id="GO:0047004">
    <property type="term" value="F:UDP-N-acetylglucosamine 6-dehydrogenase activity"/>
    <property type="evidence" value="ECO:0007669"/>
    <property type="project" value="UniProtKB-EC"/>
</dbReference>
<dbReference type="GO" id="GO:0000271">
    <property type="term" value="P:polysaccharide biosynthetic process"/>
    <property type="evidence" value="ECO:0007669"/>
    <property type="project" value="InterPro"/>
</dbReference>
<dbReference type="NCBIfam" id="TIGR03026">
    <property type="entry name" value="NDP-sugDHase"/>
    <property type="match status" value="1"/>
</dbReference>
<comment type="similarity">
    <text evidence="3">Belongs to the UDP-glucose/GDP-mannose dehydrogenase family.</text>
</comment>
<dbReference type="InterPro" id="IPR017476">
    <property type="entry name" value="UDP-Glc/GDP-Man"/>
</dbReference>
<dbReference type="EMBL" id="SIHI01000001">
    <property type="protein sequence ID" value="TWT58212.1"/>
    <property type="molecule type" value="Genomic_DNA"/>
</dbReference>
<evidence type="ECO:0000256" key="1">
    <source>
        <dbReference type="ARBA" id="ARBA00023002"/>
    </source>
</evidence>
<dbReference type="InterPro" id="IPR036220">
    <property type="entry name" value="UDP-Glc/GDP-Man_DH_C_sf"/>
</dbReference>